<dbReference type="RefSeq" id="WP_107532797.1">
    <property type="nucleotide sequence ID" value="NZ_PZEV01000014.1"/>
</dbReference>
<evidence type="ECO:0000313" key="11">
    <source>
        <dbReference type="EMBL" id="PTI51343.1"/>
    </source>
</evidence>
<dbReference type="PANTHER" id="PTHR22854:SF2">
    <property type="entry name" value="INDOLE-3-GLYCEROL-PHOSPHATE SYNTHASE"/>
    <property type="match status" value="1"/>
</dbReference>
<evidence type="ECO:0000256" key="5">
    <source>
        <dbReference type="ARBA" id="ARBA00022793"/>
    </source>
</evidence>
<dbReference type="Gene3D" id="3.20.20.70">
    <property type="entry name" value="Aldolase class I"/>
    <property type="match status" value="1"/>
</dbReference>
<dbReference type="PROSITE" id="PS00614">
    <property type="entry name" value="IGPS"/>
    <property type="match status" value="1"/>
</dbReference>
<dbReference type="SUPFAM" id="SSF51366">
    <property type="entry name" value="Ribulose-phoshate binding barrel"/>
    <property type="match status" value="1"/>
</dbReference>
<dbReference type="GO" id="GO:0004425">
    <property type="term" value="F:indole-3-glycerol-phosphate synthase activity"/>
    <property type="evidence" value="ECO:0007669"/>
    <property type="project" value="UniProtKB-UniRule"/>
</dbReference>
<dbReference type="PANTHER" id="PTHR22854">
    <property type="entry name" value="TRYPTOPHAN BIOSYNTHESIS PROTEIN"/>
    <property type="match status" value="1"/>
</dbReference>
<dbReference type="NCBIfam" id="NF001371">
    <property type="entry name" value="PRK00278.1-3"/>
    <property type="match status" value="1"/>
</dbReference>
<comment type="catalytic activity">
    <reaction evidence="1 9">
        <text>1-(2-carboxyphenylamino)-1-deoxy-D-ribulose 5-phosphate + H(+) = (1S,2R)-1-C-(indol-3-yl)glycerol 3-phosphate + CO2 + H2O</text>
        <dbReference type="Rhea" id="RHEA:23476"/>
        <dbReference type="ChEBI" id="CHEBI:15377"/>
        <dbReference type="ChEBI" id="CHEBI:15378"/>
        <dbReference type="ChEBI" id="CHEBI:16526"/>
        <dbReference type="ChEBI" id="CHEBI:58613"/>
        <dbReference type="ChEBI" id="CHEBI:58866"/>
        <dbReference type="EC" id="4.1.1.48"/>
    </reaction>
</comment>
<dbReference type="Proteomes" id="UP000240717">
    <property type="component" value="Unassembled WGS sequence"/>
</dbReference>
<dbReference type="InterPro" id="IPR045186">
    <property type="entry name" value="Indole-3-glycerol_P_synth"/>
</dbReference>
<dbReference type="HAMAP" id="MF_00134_B">
    <property type="entry name" value="IGPS_B"/>
    <property type="match status" value="1"/>
</dbReference>
<comment type="similarity">
    <text evidence="3 9">Belongs to the TrpC family.</text>
</comment>
<accession>A0A2T4Q145</accession>
<reference evidence="11 12" key="1">
    <citation type="journal article" date="2016" name="Front. Microbiol.">
        <title>Comprehensive Phylogenetic Analysis of Bovine Non-aureus Staphylococci Species Based on Whole-Genome Sequencing.</title>
        <authorList>
            <person name="Naushad S."/>
            <person name="Barkema H.W."/>
            <person name="Luby C."/>
            <person name="Condas L.A."/>
            <person name="Nobrega D.B."/>
            <person name="Carson D.A."/>
            <person name="De Buck J."/>
        </authorList>
    </citation>
    <scope>NUCLEOTIDE SEQUENCE [LARGE SCALE GENOMIC DNA]</scope>
    <source>
        <strain evidence="11 12">SNUC 2993</strain>
    </source>
</reference>
<evidence type="ECO:0000256" key="7">
    <source>
        <dbReference type="ARBA" id="ARBA00023141"/>
    </source>
</evidence>
<dbReference type="InterPro" id="IPR011060">
    <property type="entry name" value="RibuloseP-bd_barrel"/>
</dbReference>
<keyword evidence="5 9" id="KW-0210">Decarboxylase</keyword>
<dbReference type="InterPro" id="IPR013785">
    <property type="entry name" value="Aldolase_TIM"/>
</dbReference>
<keyword evidence="6 9" id="KW-0822">Tryptophan biosynthesis</keyword>
<evidence type="ECO:0000256" key="1">
    <source>
        <dbReference type="ARBA" id="ARBA00001633"/>
    </source>
</evidence>
<gene>
    <name evidence="9" type="primary">trpC</name>
    <name evidence="11" type="ORF">BU085_05620</name>
</gene>
<evidence type="ECO:0000313" key="12">
    <source>
        <dbReference type="Proteomes" id="UP000240717"/>
    </source>
</evidence>
<evidence type="ECO:0000256" key="3">
    <source>
        <dbReference type="ARBA" id="ARBA00008737"/>
    </source>
</evidence>
<comment type="caution">
    <text evidence="11">The sequence shown here is derived from an EMBL/GenBank/DDBJ whole genome shotgun (WGS) entry which is preliminary data.</text>
</comment>
<evidence type="ECO:0000256" key="2">
    <source>
        <dbReference type="ARBA" id="ARBA00004696"/>
    </source>
</evidence>
<dbReference type="InterPro" id="IPR013798">
    <property type="entry name" value="Indole-3-glycerol_P_synth_dom"/>
</dbReference>
<evidence type="ECO:0000256" key="6">
    <source>
        <dbReference type="ARBA" id="ARBA00022822"/>
    </source>
</evidence>
<evidence type="ECO:0000256" key="8">
    <source>
        <dbReference type="ARBA" id="ARBA00023239"/>
    </source>
</evidence>
<dbReference type="EMBL" id="PZEV01000014">
    <property type="protein sequence ID" value="PTI51343.1"/>
    <property type="molecule type" value="Genomic_DNA"/>
</dbReference>
<dbReference type="FunFam" id="3.20.20.70:FF:000024">
    <property type="entry name" value="Indole-3-glycerol phosphate synthase"/>
    <property type="match status" value="1"/>
</dbReference>
<dbReference type="AlphaFoldDB" id="A0A2T4Q145"/>
<keyword evidence="7 9" id="KW-0057">Aromatic amino acid biosynthesis</keyword>
<keyword evidence="8 9" id="KW-0456">Lyase</keyword>
<dbReference type="CDD" id="cd00331">
    <property type="entry name" value="IGPS"/>
    <property type="match status" value="1"/>
</dbReference>
<proteinExistence type="inferred from homology"/>
<organism evidence="11 12">
    <name type="scientific">Staphylococcus warneri</name>
    <dbReference type="NCBI Taxonomy" id="1292"/>
    <lineage>
        <taxon>Bacteria</taxon>
        <taxon>Bacillati</taxon>
        <taxon>Bacillota</taxon>
        <taxon>Bacilli</taxon>
        <taxon>Bacillales</taxon>
        <taxon>Staphylococcaceae</taxon>
        <taxon>Staphylococcus</taxon>
    </lineage>
</organism>
<protein>
    <recommendedName>
        <fullName evidence="9">Indole-3-glycerol phosphate synthase</fullName>
        <shortName evidence="9">IGPS</shortName>
        <ecNumber evidence="9">4.1.1.48</ecNumber>
    </recommendedName>
</protein>
<evidence type="ECO:0000259" key="10">
    <source>
        <dbReference type="Pfam" id="PF00218"/>
    </source>
</evidence>
<keyword evidence="4 9" id="KW-0028">Amino-acid biosynthesis</keyword>
<comment type="pathway">
    <text evidence="2 9">Amino-acid biosynthesis; L-tryptophan biosynthesis; L-tryptophan from chorismate: step 4/5.</text>
</comment>
<evidence type="ECO:0000256" key="9">
    <source>
        <dbReference type="HAMAP-Rule" id="MF_00134"/>
    </source>
</evidence>
<name>A0A2T4Q145_STAWA</name>
<dbReference type="STRING" id="1194526.A284_06785"/>
<dbReference type="InterPro" id="IPR001468">
    <property type="entry name" value="Indole-3-GlycerolPSynthase_CS"/>
</dbReference>
<evidence type="ECO:0000256" key="4">
    <source>
        <dbReference type="ARBA" id="ARBA00022605"/>
    </source>
</evidence>
<dbReference type="UniPathway" id="UPA00035">
    <property type="reaction ID" value="UER00043"/>
</dbReference>
<sequence>MTILDEIVLYKKELLSSHYYHEKLKTINKDTQCNQPSKKNTLKSSLVNDKELSIIAEIKSKSPTVKQLPERNLTQQIKDYETYGANAISILTDERYFGGSFERLQQLSKQTSLPVLCKDFVIDEIQIDVAKAAGASIILLIVNILTDEQLHRLYHYACQLDLEVLVEVHDSQELQRAYELKPEIIGVNNRDLKRFVTDVAHTNQILAHKKDDFYYISESGIHNQSDVEKIVHSGIDGLLIGEALMKCDDLSQFLPQLKLKKVKSCI</sequence>
<dbReference type="GO" id="GO:0004640">
    <property type="term" value="F:phosphoribosylanthranilate isomerase activity"/>
    <property type="evidence" value="ECO:0007669"/>
    <property type="project" value="TreeGrafter"/>
</dbReference>
<dbReference type="Pfam" id="PF00218">
    <property type="entry name" value="IGPS"/>
    <property type="match status" value="1"/>
</dbReference>
<dbReference type="GO" id="GO:0000162">
    <property type="term" value="P:L-tryptophan biosynthetic process"/>
    <property type="evidence" value="ECO:0007669"/>
    <property type="project" value="UniProtKB-UniRule"/>
</dbReference>
<dbReference type="EC" id="4.1.1.48" evidence="9"/>
<feature type="domain" description="Indole-3-glycerol phosphate synthase" evidence="10">
    <location>
        <begin position="4"/>
        <end position="256"/>
    </location>
</feature>